<dbReference type="AlphaFoldDB" id="A0A179EQF7"/>
<proteinExistence type="predicted"/>
<gene>
    <name evidence="3" type="ORF">A6E74_08235</name>
    <name evidence="2" type="ORF">ETH01_19190</name>
</gene>
<dbReference type="RefSeq" id="WP_067483970.1">
    <property type="nucleotide sequence ID" value="NZ_BJUG01000010.1"/>
</dbReference>
<sequence>MRQKIMGRRSYLFFWFFPLLLLPFTWVNAIVQGAEVLGLIQGSGFLVARNFPTLTIFYLLVSVSLLIPRSLINNYNWKLIYFSCMLIFTSMFALLPRMIIGPTGLSQSGLKDLSDYSAMYFLTIRPLFYLAAASFIVSVIMYLFVELRRQDRQK</sequence>
<keyword evidence="1" id="KW-1133">Transmembrane helix</keyword>
<accession>A0A179EQF7</accession>
<evidence type="ECO:0000313" key="2">
    <source>
        <dbReference type="EMBL" id="GEK37632.1"/>
    </source>
</evidence>
<evidence type="ECO:0000313" key="4">
    <source>
        <dbReference type="Proteomes" id="UP000078516"/>
    </source>
</evidence>
<evidence type="ECO:0000313" key="5">
    <source>
        <dbReference type="Proteomes" id="UP000321361"/>
    </source>
</evidence>
<evidence type="ECO:0000313" key="3">
    <source>
        <dbReference type="EMBL" id="OAQ55471.1"/>
    </source>
</evidence>
<reference evidence="3 4" key="1">
    <citation type="submission" date="2016-04" db="EMBL/GenBank/DDBJ databases">
        <title>Draft genome of an Enterococcus thailandicus strain isolated from bovine feces.</title>
        <authorList>
            <person name="Beukers A.G."/>
            <person name="Zaheer R."/>
            <person name="Goji N."/>
            <person name="Cook S.R."/>
            <person name="Amoako K."/>
            <person name="Chaves A.V."/>
            <person name="Ward M.P."/>
            <person name="Mcallister T.A."/>
        </authorList>
    </citation>
    <scope>NUCLEOTIDE SEQUENCE [LARGE SCALE GENOMIC DNA]</scope>
    <source>
        <strain evidence="3 4">F0711D 46</strain>
    </source>
</reference>
<dbReference type="OrthoDB" id="2188105at2"/>
<reference evidence="2 5" key="2">
    <citation type="submission" date="2019-07" db="EMBL/GenBank/DDBJ databases">
        <title>Whole genome shotgun sequence of Enterococcus thailandicus NBRC 101867.</title>
        <authorList>
            <person name="Hosoyama A."/>
            <person name="Uohara A."/>
            <person name="Ohji S."/>
            <person name="Ichikawa N."/>
        </authorList>
    </citation>
    <scope>NUCLEOTIDE SEQUENCE [LARGE SCALE GENOMIC DNA]</scope>
    <source>
        <strain evidence="2 5">NBRC 101867</strain>
    </source>
</reference>
<comment type="caution">
    <text evidence="3">The sequence shown here is derived from an EMBL/GenBank/DDBJ whole genome shotgun (WGS) entry which is preliminary data.</text>
</comment>
<dbReference type="KEGG" id="eth:CK496_03570"/>
<dbReference type="Proteomes" id="UP000078516">
    <property type="component" value="Unassembled WGS sequence"/>
</dbReference>
<feature type="transmembrane region" description="Helical" evidence="1">
    <location>
        <begin position="79"/>
        <end position="100"/>
    </location>
</feature>
<name>A0A179EQF7_ENTTH</name>
<dbReference type="Proteomes" id="UP000321361">
    <property type="component" value="Unassembled WGS sequence"/>
</dbReference>
<feature type="transmembrane region" description="Helical" evidence="1">
    <location>
        <begin position="120"/>
        <end position="145"/>
    </location>
</feature>
<dbReference type="EMBL" id="BJUG01000010">
    <property type="protein sequence ID" value="GEK37632.1"/>
    <property type="molecule type" value="Genomic_DNA"/>
</dbReference>
<feature type="transmembrane region" description="Helical" evidence="1">
    <location>
        <begin position="45"/>
        <end position="67"/>
    </location>
</feature>
<dbReference type="EMBL" id="LWMN01000013">
    <property type="protein sequence ID" value="OAQ55471.1"/>
    <property type="molecule type" value="Genomic_DNA"/>
</dbReference>
<protein>
    <submittedName>
        <fullName evidence="3">Uncharacterized protein</fullName>
    </submittedName>
</protein>
<keyword evidence="1" id="KW-0812">Transmembrane</keyword>
<keyword evidence="1" id="KW-0472">Membrane</keyword>
<dbReference type="GeneID" id="77486711"/>
<organism evidence="3 4">
    <name type="scientific">Enterococcus thailandicus</name>
    <dbReference type="NCBI Taxonomy" id="417368"/>
    <lineage>
        <taxon>Bacteria</taxon>
        <taxon>Bacillati</taxon>
        <taxon>Bacillota</taxon>
        <taxon>Bacilli</taxon>
        <taxon>Lactobacillales</taxon>
        <taxon>Enterococcaceae</taxon>
        <taxon>Enterococcus</taxon>
    </lineage>
</organism>
<evidence type="ECO:0000256" key="1">
    <source>
        <dbReference type="SAM" id="Phobius"/>
    </source>
</evidence>
<keyword evidence="4" id="KW-1185">Reference proteome</keyword>